<dbReference type="PANTHER" id="PTHR24252:SF7">
    <property type="entry name" value="HYALIN"/>
    <property type="match status" value="1"/>
</dbReference>
<dbReference type="GO" id="GO:0004252">
    <property type="term" value="F:serine-type endopeptidase activity"/>
    <property type="evidence" value="ECO:0007669"/>
    <property type="project" value="InterPro"/>
</dbReference>
<evidence type="ECO:0000313" key="4">
    <source>
        <dbReference type="EnsemblMetazoa" id="BGLB032897-PA"/>
    </source>
</evidence>
<evidence type="ECO:0000313" key="5">
    <source>
        <dbReference type="Proteomes" id="UP000076420"/>
    </source>
</evidence>
<feature type="signal peptide" evidence="2">
    <location>
        <begin position="1"/>
        <end position="21"/>
    </location>
</feature>
<evidence type="ECO:0000256" key="2">
    <source>
        <dbReference type="SAM" id="SignalP"/>
    </source>
</evidence>
<dbReference type="RefSeq" id="XP_013077341.1">
    <property type="nucleotide sequence ID" value="XM_013221887.2"/>
</dbReference>
<gene>
    <name evidence="4" type="primary">106063489</name>
    <name evidence="7" type="synonym">LOC106063489</name>
</gene>
<evidence type="ECO:0000256" key="1">
    <source>
        <dbReference type="ARBA" id="ARBA00023157"/>
    </source>
</evidence>
<dbReference type="CDD" id="cd00190">
    <property type="entry name" value="Tryp_SPc"/>
    <property type="match status" value="1"/>
</dbReference>
<dbReference type="GeneID" id="106063489"/>
<proteinExistence type="predicted"/>
<dbReference type="FunFam" id="2.40.10.10:FF:000068">
    <property type="entry name" value="transmembrane protease serine 2"/>
    <property type="match status" value="1"/>
</dbReference>
<dbReference type="Proteomes" id="UP001165740">
    <property type="component" value="Chromosome 15"/>
</dbReference>
<keyword evidence="1" id="KW-1015">Disulfide bond</keyword>
<dbReference type="PANTHER" id="PTHR24252">
    <property type="entry name" value="ACROSIN-RELATED"/>
    <property type="match status" value="1"/>
</dbReference>
<dbReference type="OrthoDB" id="6144427at2759"/>
<dbReference type="InterPro" id="IPR001314">
    <property type="entry name" value="Peptidase_S1A"/>
</dbReference>
<keyword evidence="2" id="KW-0732">Signal</keyword>
<dbReference type="VEuPathDB" id="VectorBase:BGLAX_047771"/>
<dbReference type="STRING" id="6526.A0A2C9LMN1"/>
<protein>
    <submittedName>
        <fullName evidence="7">Chymotrypsinogen B-like isoform X1</fullName>
    </submittedName>
</protein>
<accession>A0A2C9LMN1</accession>
<dbReference type="InterPro" id="IPR001254">
    <property type="entry name" value="Trypsin_dom"/>
</dbReference>
<feature type="chain" id="PRO_5044573293" evidence="2">
    <location>
        <begin position="22"/>
        <end position="317"/>
    </location>
</feature>
<reference evidence="4" key="1">
    <citation type="submission" date="2020-05" db="UniProtKB">
        <authorList>
            <consortium name="EnsemblMetazoa"/>
        </authorList>
    </citation>
    <scope>IDENTIFICATION</scope>
    <source>
        <strain evidence="4">BB02</strain>
    </source>
</reference>
<name>A0A2C9LMN1_BIOGL</name>
<dbReference type="KEGG" id="bgt:106063489"/>
<reference evidence="7" key="2">
    <citation type="submission" date="2025-04" db="UniProtKB">
        <authorList>
            <consortium name="RefSeq"/>
        </authorList>
    </citation>
    <scope>IDENTIFICATION</scope>
</reference>
<keyword evidence="6" id="KW-1185">Reference proteome</keyword>
<dbReference type="SUPFAM" id="SSF50494">
    <property type="entry name" value="Trypsin-like serine proteases"/>
    <property type="match status" value="1"/>
</dbReference>
<dbReference type="Gene3D" id="2.40.10.10">
    <property type="entry name" value="Trypsin-like serine proteases"/>
    <property type="match status" value="1"/>
</dbReference>
<dbReference type="PRINTS" id="PR00722">
    <property type="entry name" value="CHYMOTRYPSIN"/>
</dbReference>
<dbReference type="PROSITE" id="PS50240">
    <property type="entry name" value="TRYPSIN_DOM"/>
    <property type="match status" value="1"/>
</dbReference>
<dbReference type="Pfam" id="PF00089">
    <property type="entry name" value="Trypsin"/>
    <property type="match status" value="1"/>
</dbReference>
<dbReference type="Proteomes" id="UP000076420">
    <property type="component" value="Unassembled WGS sequence"/>
</dbReference>
<dbReference type="InterPro" id="IPR009003">
    <property type="entry name" value="Peptidase_S1_PA"/>
</dbReference>
<dbReference type="EnsemblMetazoa" id="BGLB032897-RA">
    <property type="protein sequence ID" value="BGLB032897-PA"/>
    <property type="gene ID" value="BGLB032897"/>
</dbReference>
<dbReference type="AlphaFoldDB" id="A0A2C9LMN1"/>
<organism evidence="4 5">
    <name type="scientific">Biomphalaria glabrata</name>
    <name type="common">Bloodfluke planorb</name>
    <name type="synonym">Freshwater snail</name>
    <dbReference type="NCBI Taxonomy" id="6526"/>
    <lineage>
        <taxon>Eukaryota</taxon>
        <taxon>Metazoa</taxon>
        <taxon>Spiralia</taxon>
        <taxon>Lophotrochozoa</taxon>
        <taxon>Mollusca</taxon>
        <taxon>Gastropoda</taxon>
        <taxon>Heterobranchia</taxon>
        <taxon>Euthyneura</taxon>
        <taxon>Panpulmonata</taxon>
        <taxon>Hygrophila</taxon>
        <taxon>Lymnaeoidea</taxon>
        <taxon>Planorbidae</taxon>
        <taxon>Biomphalaria</taxon>
    </lineage>
</organism>
<feature type="domain" description="Peptidase S1" evidence="3">
    <location>
        <begin position="81"/>
        <end position="314"/>
    </location>
</feature>
<dbReference type="VEuPathDB" id="VectorBase:BGLB032897"/>
<dbReference type="SMART" id="SM00020">
    <property type="entry name" value="Tryp_SPc"/>
    <property type="match status" value="1"/>
</dbReference>
<dbReference type="InterPro" id="IPR043504">
    <property type="entry name" value="Peptidase_S1_PA_chymotrypsin"/>
</dbReference>
<evidence type="ECO:0000313" key="7">
    <source>
        <dbReference type="RefSeq" id="XP_013077341.1"/>
    </source>
</evidence>
<dbReference type="GO" id="GO:0006508">
    <property type="term" value="P:proteolysis"/>
    <property type="evidence" value="ECO:0007669"/>
    <property type="project" value="InterPro"/>
</dbReference>
<evidence type="ECO:0000313" key="6">
    <source>
        <dbReference type="Proteomes" id="UP001165740"/>
    </source>
</evidence>
<evidence type="ECO:0000259" key="3">
    <source>
        <dbReference type="PROSITE" id="PS50240"/>
    </source>
</evidence>
<sequence>MIISLLLSLMTFLWMILVVNGDNCTFDINPSLSIYEYERRYSRFIFKSYQKPRHFVRNWRLASKFNSSLCGRMVVDPSTTIYGLEARIAPVKSFPWHVTLLRKKKDLCNGILILSRWVLTIASCSLNTDQISIGIWNVNSLTSYEQEVKISKRFEHEDYNPWTAENNIALVRLQEEVKFNDYARPICFPTMETNFDSAAKCFVTSFGMTEPDSFMKGEFLRYSAVTILPQEACSYSRSLLSRNTDRRNICTNYDAATLCYGDDGIPLVCEVNGTYRLAGLFSSLNNLGDCVTPYFPAKYTRVFEYADWIYYVIEKNS</sequence>